<dbReference type="PANTHER" id="PTHR34386">
    <property type="entry name" value="GLUTAREDOXIN"/>
    <property type="match status" value="1"/>
</dbReference>
<evidence type="ECO:0000256" key="1">
    <source>
        <dbReference type="PROSITE-ProRule" id="PRU01282"/>
    </source>
</evidence>
<dbReference type="InterPro" id="IPR051548">
    <property type="entry name" value="Grx-like_ET"/>
</dbReference>
<dbReference type="PROSITE" id="PS51354">
    <property type="entry name" value="GLUTAREDOXIN_2"/>
    <property type="match status" value="1"/>
</dbReference>
<name>A0A5J6TJ12_BPMD2</name>
<gene>
    <name evidence="3" type="primary">60</name>
    <name evidence="3" type="ORF">SEA_NAJI_60</name>
</gene>
<proteinExistence type="inferred from homology"/>
<dbReference type="Proteomes" id="UP000325617">
    <property type="component" value="Genome"/>
</dbReference>
<sequence length="90" mass="10215">MRTMFTPITIYTQPGCRPCHRIQQFLDDAGVEYDVVDLTRNAEAKTYVQDVLKASSVPVIVTDHFEPIIGYQPDKVDELIDYYTASETGL</sequence>
<dbReference type="GO" id="GO:0009055">
    <property type="term" value="F:electron transfer activity"/>
    <property type="evidence" value="ECO:0007669"/>
    <property type="project" value="TreeGrafter"/>
</dbReference>
<dbReference type="SMR" id="A0A5J6TJ12"/>
<dbReference type="InterPro" id="IPR006660">
    <property type="entry name" value="Arsenate_reductase-like"/>
</dbReference>
<dbReference type="EMBL" id="MN234169">
    <property type="protein sequence ID" value="QFG08822.1"/>
    <property type="molecule type" value="Genomic_DNA"/>
</dbReference>
<organism evidence="3 4">
    <name type="scientific">Mycobacterium phage Naji</name>
    <dbReference type="NCBI Taxonomy" id="2599872"/>
    <lineage>
        <taxon>Viruses</taxon>
        <taxon>Duplodnaviria</taxon>
        <taxon>Heunggongvirae</taxon>
        <taxon>Uroviricota</taxon>
        <taxon>Caudoviricetes</taxon>
        <taxon>Fromanvirus</taxon>
        <taxon>Mycobacterium phage D29</taxon>
    </lineage>
</organism>
<dbReference type="SUPFAM" id="SSF52833">
    <property type="entry name" value="Thioredoxin-like"/>
    <property type="match status" value="1"/>
</dbReference>
<dbReference type="Gene3D" id="3.40.30.10">
    <property type="entry name" value="Glutaredoxin"/>
    <property type="match status" value="1"/>
</dbReference>
<dbReference type="Pfam" id="PF00462">
    <property type="entry name" value="Glutaredoxin"/>
    <property type="match status" value="1"/>
</dbReference>
<dbReference type="InterPro" id="IPR036249">
    <property type="entry name" value="Thioredoxin-like_sf"/>
</dbReference>
<dbReference type="CDD" id="cd02976">
    <property type="entry name" value="NrdH"/>
    <property type="match status" value="1"/>
</dbReference>
<dbReference type="PROSITE" id="PS51353">
    <property type="entry name" value="ARSC"/>
    <property type="match status" value="1"/>
</dbReference>
<evidence type="ECO:0000313" key="4">
    <source>
        <dbReference type="Proteomes" id="UP000325617"/>
    </source>
</evidence>
<dbReference type="InterPro" id="IPR002109">
    <property type="entry name" value="Glutaredoxin"/>
</dbReference>
<feature type="domain" description="Glutaredoxin" evidence="2">
    <location>
        <begin position="8"/>
        <end position="63"/>
    </location>
</feature>
<comment type="similarity">
    <text evidence="1">Belongs to the ArsC family.</text>
</comment>
<evidence type="ECO:0000313" key="3">
    <source>
        <dbReference type="EMBL" id="QFG08822.1"/>
    </source>
</evidence>
<reference evidence="3 4" key="1">
    <citation type="submission" date="2019-07" db="EMBL/GenBank/DDBJ databases">
        <authorList>
            <person name="Huang-Queiroz A."/>
            <person name="Cameron N."/>
            <person name="Achayaraj G."/>
            <person name="Adepoju O.W."/>
            <person name="Ahsan E."/>
            <person name="Andoh P.A."/>
            <person name="Avalos H.F."/>
            <person name="Challa S."/>
            <person name="Douglas K.C."/>
            <person name="Foster M.P."/>
            <person name="Guardado-Cruz I.V."/>
            <person name="Harris N.A."/>
            <person name="Hess T.M."/>
            <person name="Hughes J.R."/>
            <person name="James T.J."/>
            <person name="Jimenez S.V."/>
            <person name="Munjwani D.P."/>
            <person name="Nafziger E.H."/>
            <person name="Olowe B.N."/>
            <person name="Owusu H.S."/>
            <person name="Pai V.S."/>
            <person name="Paudel S."/>
            <person name="Sanchez-Lopez J.S."/>
            <person name="Smith R.Q."/>
            <person name="Sossah S.M."/>
            <person name="Vo A.T."/>
            <person name="Bonilla Y.A."/>
            <person name="Do E.N."/>
            <person name="Liu A."/>
            <person name="Okonkwo C."/>
            <person name="Forsyth M.H."/>
            <person name="Saha M.S."/>
            <person name="Warner M.H."/>
            <person name="Garlena R.A."/>
            <person name="Russell D.A."/>
            <person name="Pope W.H."/>
            <person name="Jacobs-Sera D."/>
            <person name="Hatfull G.F."/>
        </authorList>
    </citation>
    <scope>NUCLEOTIDE SEQUENCE [LARGE SCALE GENOMIC DNA]</scope>
</reference>
<protein>
    <submittedName>
        <fullName evidence="3">NrdH-like glutaredoxin</fullName>
    </submittedName>
</protein>
<dbReference type="PANTHER" id="PTHR34386:SF1">
    <property type="entry name" value="GLUTAREDOXIN-LIKE PROTEIN NRDH"/>
    <property type="match status" value="1"/>
</dbReference>
<evidence type="ECO:0000259" key="2">
    <source>
        <dbReference type="Pfam" id="PF00462"/>
    </source>
</evidence>
<accession>A0A5J6TJ12</accession>